<keyword evidence="4 7" id="KW-0812">Transmembrane</keyword>
<keyword evidence="8" id="KW-1133">Transmembrane helix</keyword>
<evidence type="ECO:0000313" key="11">
    <source>
        <dbReference type="Proteomes" id="UP000708576"/>
    </source>
</evidence>
<organism evidence="10 11">
    <name type="scientific">Carboxylicivirga linearis</name>
    <dbReference type="NCBI Taxonomy" id="1628157"/>
    <lineage>
        <taxon>Bacteria</taxon>
        <taxon>Pseudomonadati</taxon>
        <taxon>Bacteroidota</taxon>
        <taxon>Bacteroidia</taxon>
        <taxon>Marinilabiliales</taxon>
        <taxon>Marinilabiliaceae</taxon>
        <taxon>Carboxylicivirga</taxon>
    </lineage>
</organism>
<dbReference type="InterPro" id="IPR012910">
    <property type="entry name" value="Plug_dom"/>
</dbReference>
<dbReference type="PROSITE" id="PS52016">
    <property type="entry name" value="TONB_DEPENDENT_REC_3"/>
    <property type="match status" value="1"/>
</dbReference>
<name>A0ABS5JXU2_9BACT</name>
<dbReference type="InterPro" id="IPR036942">
    <property type="entry name" value="Beta-barrel_TonB_sf"/>
</dbReference>
<evidence type="ECO:0000256" key="3">
    <source>
        <dbReference type="ARBA" id="ARBA00022452"/>
    </source>
</evidence>
<dbReference type="InterPro" id="IPR023997">
    <property type="entry name" value="TonB-dep_OMP_SusC/RagA_CS"/>
</dbReference>
<dbReference type="InterPro" id="IPR008969">
    <property type="entry name" value="CarboxyPept-like_regulatory"/>
</dbReference>
<evidence type="ECO:0000256" key="1">
    <source>
        <dbReference type="ARBA" id="ARBA00004571"/>
    </source>
</evidence>
<dbReference type="InterPro" id="IPR023996">
    <property type="entry name" value="TonB-dep_OMP_SusC/RagA"/>
</dbReference>
<comment type="similarity">
    <text evidence="7">Belongs to the TonB-dependent receptor family.</text>
</comment>
<evidence type="ECO:0000256" key="5">
    <source>
        <dbReference type="ARBA" id="ARBA00023136"/>
    </source>
</evidence>
<reference evidence="10 11" key="1">
    <citation type="journal article" date="2015" name="Int. J. Syst. Evol. Microbiol.">
        <title>Carboxylicivirga linearis sp. nov., isolated from a sea cucumber culture pond.</title>
        <authorList>
            <person name="Wang F.Q."/>
            <person name="Zhou Y.X."/>
            <person name="Lin X.Z."/>
            <person name="Chen G.J."/>
            <person name="Du Z.J."/>
        </authorList>
    </citation>
    <scope>NUCLEOTIDE SEQUENCE [LARGE SCALE GENOMIC DNA]</scope>
    <source>
        <strain evidence="10 11">FB218</strain>
    </source>
</reference>
<keyword evidence="2 7" id="KW-0813">Transport</keyword>
<dbReference type="InterPro" id="IPR039426">
    <property type="entry name" value="TonB-dep_rcpt-like"/>
</dbReference>
<dbReference type="Proteomes" id="UP000708576">
    <property type="component" value="Unassembled WGS sequence"/>
</dbReference>
<accession>A0ABS5JXU2</accession>
<dbReference type="Pfam" id="PF07715">
    <property type="entry name" value="Plug"/>
    <property type="match status" value="1"/>
</dbReference>
<keyword evidence="11" id="KW-1185">Reference proteome</keyword>
<feature type="domain" description="TonB-dependent receptor plug" evidence="9">
    <location>
        <begin position="136"/>
        <end position="242"/>
    </location>
</feature>
<dbReference type="Gene3D" id="2.170.130.10">
    <property type="entry name" value="TonB-dependent receptor, plug domain"/>
    <property type="match status" value="1"/>
</dbReference>
<gene>
    <name evidence="10" type="ORF">KEM10_15285</name>
</gene>
<dbReference type="NCBIfam" id="TIGR04057">
    <property type="entry name" value="SusC_RagA_signa"/>
    <property type="match status" value="1"/>
</dbReference>
<dbReference type="InterPro" id="IPR037066">
    <property type="entry name" value="Plug_dom_sf"/>
</dbReference>
<dbReference type="Pfam" id="PF13715">
    <property type="entry name" value="CarbopepD_reg_2"/>
    <property type="match status" value="1"/>
</dbReference>
<evidence type="ECO:0000313" key="10">
    <source>
        <dbReference type="EMBL" id="MBS2099658.1"/>
    </source>
</evidence>
<dbReference type="EMBL" id="JAGUCO010000013">
    <property type="protein sequence ID" value="MBS2099658.1"/>
    <property type="molecule type" value="Genomic_DNA"/>
</dbReference>
<dbReference type="SUPFAM" id="SSF49464">
    <property type="entry name" value="Carboxypeptidase regulatory domain-like"/>
    <property type="match status" value="1"/>
</dbReference>
<keyword evidence="3 7" id="KW-1134">Transmembrane beta strand</keyword>
<keyword evidence="10" id="KW-0675">Receptor</keyword>
<keyword evidence="6 7" id="KW-0998">Cell outer membrane</keyword>
<comment type="subcellular location">
    <subcellularLocation>
        <location evidence="1 7">Cell outer membrane</location>
        <topology evidence="1 7">Multi-pass membrane protein</topology>
    </subcellularLocation>
</comment>
<evidence type="ECO:0000256" key="7">
    <source>
        <dbReference type="PROSITE-ProRule" id="PRU01360"/>
    </source>
</evidence>
<evidence type="ECO:0000256" key="8">
    <source>
        <dbReference type="SAM" id="Phobius"/>
    </source>
</evidence>
<keyword evidence="5 7" id="KW-0472">Membrane</keyword>
<dbReference type="SUPFAM" id="SSF56935">
    <property type="entry name" value="Porins"/>
    <property type="match status" value="1"/>
</dbReference>
<feature type="transmembrane region" description="Helical" evidence="8">
    <location>
        <begin position="21"/>
        <end position="40"/>
    </location>
</feature>
<comment type="caution">
    <text evidence="10">The sequence shown here is derived from an EMBL/GenBank/DDBJ whole genome shotgun (WGS) entry which is preliminary data.</text>
</comment>
<dbReference type="Gene3D" id="2.40.170.20">
    <property type="entry name" value="TonB-dependent receptor, beta-barrel domain"/>
    <property type="match status" value="1"/>
</dbReference>
<dbReference type="NCBIfam" id="TIGR04056">
    <property type="entry name" value="OMP_RagA_SusC"/>
    <property type="match status" value="1"/>
</dbReference>
<proteinExistence type="inferred from homology"/>
<evidence type="ECO:0000256" key="2">
    <source>
        <dbReference type="ARBA" id="ARBA00022448"/>
    </source>
</evidence>
<evidence type="ECO:0000259" key="9">
    <source>
        <dbReference type="Pfam" id="PF07715"/>
    </source>
</evidence>
<evidence type="ECO:0000256" key="6">
    <source>
        <dbReference type="ARBA" id="ARBA00023237"/>
    </source>
</evidence>
<sequence length="1054" mass="117647">MRNPNYLLSKKLSLFSFDRISVARCLVFLMFVMFTASVFAQNTRQISGTVLDSDGLPVIGATVIVDGSSGIGNITNVDGVFFLDIPTGEQTLVISFIGMETQKVTVTNESQISVTLENSTTTLGETIVVGYGQQKKESVVGAITQTSGAVLERAAGITNVGAALTGNLPGVTTMASSGMPGEENPQIIIRSASSWNNSEPLVLVDGIQRPLNTVDVASVESISVLKDASATAVYGVQGANGVILITTKRGKEGSAKIDVSVNSTLKRPSKLPNKMDSYDALRARNEAVEYELGISPDSWKYIRPQSFIDMYRNQTTQAQKERYPNVDWQDAIFKDYAMAYNANLNVSGGTKFVKYFASADFTHEGDLFKIYDNGRGYEGGYGFNRLNVRSNLDFQLTKSTVFKMNLAGSTGYKKTPWDQTASNDWAVQQQWAGVYNIAPDVFLPQYEDGSWGMYPDISNVSNSAMIIGISGAMLTTTTRINTDFVLEQKLDFITKGLGFRGTVSWDNNFVEYRRGIEDLYNSPQQKYINPVTGAVTYEEAFNANNGFDFAQSVMWKTEGGEVRNDQTLRNLDYQLQIDWNRTFGKHNITAMGLFSRKERAIGSVIPIYREDWAFRSTYNLASKYFLEYNGAYNGSEKFSKEYRFGFFNSGAAGWMISEESFMKGLSFLDMLKLRVSYGEIGDDYGDRFLFMTQWAYGGSTPIGLDRSDSPYTWYREATIGNPDVRWETVKKLNAGVDFAFFEGLVAGNFEYFQDKRVDILIKGSDRAMPQYFGGKAPTANLGEVHTKGYELELRLNKVLSNGLRLWADLNMTHAENEVIKRDDPAMFEDYRKQQGYSIGQSRTYVDAGFLNSYDQLYGSPNYDATNSERLPGDYYILDFNGDGIIDAKDQIPYGYSNVPQNTYNATFGFEWKGFSAFAQLYGVNNVSRSVPLNSFPSTLNTVYESGTWWSKENQNADISVPRYLSTPNSAYNQGTQFLYDGSYIRLKNVELAYTLRAMSLDRIGLSSMKIYINGNNLWVKSKMPDDRESNFAGSGGSGAYPTMKRYVLGVRFTL</sequence>
<evidence type="ECO:0000256" key="4">
    <source>
        <dbReference type="ARBA" id="ARBA00022692"/>
    </source>
</evidence>
<dbReference type="Gene3D" id="2.60.40.1120">
    <property type="entry name" value="Carboxypeptidase-like, regulatory domain"/>
    <property type="match status" value="1"/>
</dbReference>
<protein>
    <submittedName>
        <fullName evidence="10">TonB-dependent receptor</fullName>
    </submittedName>
</protein>